<proteinExistence type="predicted"/>
<name>A0A0F9QQ48_9ZZZZ</name>
<evidence type="ECO:0000313" key="1">
    <source>
        <dbReference type="EMBL" id="KKN39157.1"/>
    </source>
</evidence>
<sequence>MVSMSGAQHLSEPIFEPASQAVERKPAAVPPMAVTHTTTRGARPKKLFGATFERPILADLHAGVLAQRWSGRWVRCRRPEALTLRHGRAVSDCATDTGTCPSRTAYSNGYPRNDDHSSRSNQAALRAALGASVGCPVGNGLHGVHGGLHGHVGILTGLRPRQSWVRKRRLLAVGRGSGPRFVESPTNGSRSDRP</sequence>
<dbReference type="EMBL" id="LAZR01001780">
    <property type="protein sequence ID" value="KKN39157.1"/>
    <property type="molecule type" value="Genomic_DNA"/>
</dbReference>
<organism evidence="1">
    <name type="scientific">marine sediment metagenome</name>
    <dbReference type="NCBI Taxonomy" id="412755"/>
    <lineage>
        <taxon>unclassified sequences</taxon>
        <taxon>metagenomes</taxon>
        <taxon>ecological metagenomes</taxon>
    </lineage>
</organism>
<protein>
    <submittedName>
        <fullName evidence="1">Uncharacterized protein</fullName>
    </submittedName>
</protein>
<comment type="caution">
    <text evidence="1">The sequence shown here is derived from an EMBL/GenBank/DDBJ whole genome shotgun (WGS) entry which is preliminary data.</text>
</comment>
<reference evidence="1" key="1">
    <citation type="journal article" date="2015" name="Nature">
        <title>Complex archaea that bridge the gap between prokaryotes and eukaryotes.</title>
        <authorList>
            <person name="Spang A."/>
            <person name="Saw J.H."/>
            <person name="Jorgensen S.L."/>
            <person name="Zaremba-Niedzwiedzka K."/>
            <person name="Martijn J."/>
            <person name="Lind A.E."/>
            <person name="van Eijk R."/>
            <person name="Schleper C."/>
            <person name="Guy L."/>
            <person name="Ettema T.J."/>
        </authorList>
    </citation>
    <scope>NUCLEOTIDE SEQUENCE</scope>
</reference>
<gene>
    <name evidence="1" type="ORF">LCGC14_0746270</name>
</gene>
<dbReference type="AlphaFoldDB" id="A0A0F9QQ48"/>
<accession>A0A0F9QQ48</accession>